<evidence type="ECO:0000256" key="3">
    <source>
        <dbReference type="ARBA" id="ARBA00022475"/>
    </source>
</evidence>
<keyword evidence="3" id="KW-1003">Cell membrane</keyword>
<evidence type="ECO:0000256" key="7">
    <source>
        <dbReference type="RuleBase" id="RU003879"/>
    </source>
</evidence>
<dbReference type="GO" id="GO:0005886">
    <property type="term" value="C:plasma membrane"/>
    <property type="evidence" value="ECO:0007669"/>
    <property type="project" value="UniProtKB-SubCell"/>
</dbReference>
<evidence type="ECO:0000256" key="5">
    <source>
        <dbReference type="ARBA" id="ARBA00022989"/>
    </source>
</evidence>
<dbReference type="STRING" id="1123014.SAMN02745746_00084"/>
<comment type="subcellular location">
    <subcellularLocation>
        <location evidence="1">Cell membrane</location>
        <topology evidence="1">Single-pass membrane protein</topology>
    </subcellularLocation>
    <subcellularLocation>
        <location evidence="7">Cell membrane</location>
        <topology evidence="7">Single-pass type II membrane protein</topology>
    </subcellularLocation>
</comment>
<gene>
    <name evidence="9" type="ORF">SAMN02745746_00084</name>
</gene>
<evidence type="ECO:0000256" key="8">
    <source>
        <dbReference type="SAM" id="Phobius"/>
    </source>
</evidence>
<dbReference type="Pfam" id="PF02472">
    <property type="entry name" value="ExbD"/>
    <property type="match status" value="1"/>
</dbReference>
<comment type="similarity">
    <text evidence="2 7">Belongs to the ExbD/TolR family.</text>
</comment>
<dbReference type="GO" id="GO:0015031">
    <property type="term" value="P:protein transport"/>
    <property type="evidence" value="ECO:0007669"/>
    <property type="project" value="UniProtKB-KW"/>
</dbReference>
<keyword evidence="7" id="KW-0653">Protein transport</keyword>
<name>A0A1Y6B9Z4_9NEIS</name>
<organism evidence="9 10">
    <name type="scientific">Pseudogulbenkiania subflava DSM 22618</name>
    <dbReference type="NCBI Taxonomy" id="1123014"/>
    <lineage>
        <taxon>Bacteria</taxon>
        <taxon>Pseudomonadati</taxon>
        <taxon>Pseudomonadota</taxon>
        <taxon>Betaproteobacteria</taxon>
        <taxon>Neisseriales</taxon>
        <taxon>Chromobacteriaceae</taxon>
        <taxon>Pseudogulbenkiania</taxon>
    </lineage>
</organism>
<keyword evidence="7" id="KW-0813">Transport</keyword>
<feature type="transmembrane region" description="Helical" evidence="8">
    <location>
        <begin position="21"/>
        <end position="41"/>
    </location>
</feature>
<dbReference type="GO" id="GO:0022857">
    <property type="term" value="F:transmembrane transporter activity"/>
    <property type="evidence" value="ECO:0007669"/>
    <property type="project" value="InterPro"/>
</dbReference>
<keyword evidence="4 7" id="KW-0812">Transmembrane</keyword>
<evidence type="ECO:0000256" key="1">
    <source>
        <dbReference type="ARBA" id="ARBA00004162"/>
    </source>
</evidence>
<dbReference type="PANTHER" id="PTHR30558:SF7">
    <property type="entry name" value="TOL-PAL SYSTEM PROTEIN TOLR"/>
    <property type="match status" value="1"/>
</dbReference>
<evidence type="ECO:0000313" key="10">
    <source>
        <dbReference type="Proteomes" id="UP000192920"/>
    </source>
</evidence>
<dbReference type="AlphaFoldDB" id="A0A1Y6B9Z4"/>
<dbReference type="Proteomes" id="UP000192920">
    <property type="component" value="Unassembled WGS sequence"/>
</dbReference>
<reference evidence="10" key="1">
    <citation type="submission" date="2017-04" db="EMBL/GenBank/DDBJ databases">
        <authorList>
            <person name="Varghese N."/>
            <person name="Submissions S."/>
        </authorList>
    </citation>
    <scope>NUCLEOTIDE SEQUENCE [LARGE SCALE GENOMIC DNA]</scope>
    <source>
        <strain evidence="10">DSM 22618</strain>
    </source>
</reference>
<evidence type="ECO:0000256" key="4">
    <source>
        <dbReference type="ARBA" id="ARBA00022692"/>
    </source>
</evidence>
<dbReference type="EMBL" id="FXAG01000001">
    <property type="protein sequence ID" value="SME92519.1"/>
    <property type="molecule type" value="Genomic_DNA"/>
</dbReference>
<keyword evidence="5 8" id="KW-1133">Transmembrane helix</keyword>
<accession>A0A1Y6B9Z4</accession>
<dbReference type="Gene3D" id="3.30.420.270">
    <property type="match status" value="1"/>
</dbReference>
<sequence length="134" mass="14867">MLNRRPRRQMNQMNVVPYIDVMLVLLVIFMVTTPLFTPGVIDVPSVSHAAALNEQPLEVIVEADKAMQLKADGKETPLAGKDELIARLRELNATERPVAITADRDLKYAEVVEIADDLHKAGIKRVALTVKQGK</sequence>
<proteinExistence type="inferred from homology"/>
<evidence type="ECO:0000313" key="9">
    <source>
        <dbReference type="EMBL" id="SME92519.1"/>
    </source>
</evidence>
<keyword evidence="6 8" id="KW-0472">Membrane</keyword>
<dbReference type="PANTHER" id="PTHR30558">
    <property type="entry name" value="EXBD MEMBRANE COMPONENT OF PMF-DRIVEN MACROMOLECULE IMPORT SYSTEM"/>
    <property type="match status" value="1"/>
</dbReference>
<protein>
    <submittedName>
        <fullName evidence="9">Biopolymer transport protein TolR</fullName>
    </submittedName>
</protein>
<evidence type="ECO:0000256" key="6">
    <source>
        <dbReference type="ARBA" id="ARBA00023136"/>
    </source>
</evidence>
<keyword evidence="10" id="KW-1185">Reference proteome</keyword>
<dbReference type="InterPro" id="IPR003400">
    <property type="entry name" value="ExbD"/>
</dbReference>
<evidence type="ECO:0000256" key="2">
    <source>
        <dbReference type="ARBA" id="ARBA00005811"/>
    </source>
</evidence>